<sequence length="654" mass="70933">MLDRVRLSLLLTGTLLQSVMLAGVAEAQDGTGGLSQGATVLDDVVVETEKATQSDEHAESADRALSEYIDRSEIERTQPQSTRDLFAGNAAITVGGGHSIAQKVYVNGVDENNLSVSIDGVKQGNRVFHHTSTNHIDPELLKAARVDPGVAPADAGFGALGGSIVYETVDVPDLLLHDRNFGAFSTTAYETNGSTFSESAAAYGRHEGFELLGYAKFAKGDDYEDGNGFAIPGTGADSLSLLGKIAYETQSGYRFELKGQQLTDDSMRPYRANLAALRGAFTTRQYDITRRNFSFNFGKEDLEGYWNPKVVVGYSENDYSIPVPYNSESTAGTWTAKVENVFKLSEGNTITAGLDLLSEQAEYVGPGQFYEESSQNYGAYVQARLQPFDRLKVSFGGRADSNNFEGIDGTELDNFGLSGNAYGEFMLLDGLSINAGYSNVFGGTDLEETFVFVPTWNYANLDPVRSDNVTAGVKFERNGWFAEGNVFNTRFFDYRENVSNVDFSSYGFNLAAGYSWADGFARVSFSDTKQTLSNGAVSSYALINIGAAVGQVISAEIAHTFQKIDLTIGASLDAALENDAFASSGSEPIAGFAVVNAYAEYKPKQFEALSLRLGVDNIFDETYADRATYGQEYATITPMYEPGRSFRLSGTLRY</sequence>
<dbReference type="InterPro" id="IPR036942">
    <property type="entry name" value="Beta-barrel_TonB_sf"/>
</dbReference>
<evidence type="ECO:0000313" key="15">
    <source>
        <dbReference type="EMBL" id="MBO0343958.1"/>
    </source>
</evidence>
<dbReference type="GO" id="GO:0009279">
    <property type="term" value="C:cell outer membrane"/>
    <property type="evidence" value="ECO:0007669"/>
    <property type="project" value="UniProtKB-SubCell"/>
</dbReference>
<dbReference type="GO" id="GO:0015344">
    <property type="term" value="F:siderophore uptake transmembrane transporter activity"/>
    <property type="evidence" value="ECO:0007669"/>
    <property type="project" value="TreeGrafter"/>
</dbReference>
<dbReference type="Proteomes" id="UP000664779">
    <property type="component" value="Unassembled WGS sequence"/>
</dbReference>
<dbReference type="Pfam" id="PF07715">
    <property type="entry name" value="Plug"/>
    <property type="match status" value="1"/>
</dbReference>
<keyword evidence="16" id="KW-1185">Reference proteome</keyword>
<dbReference type="SUPFAM" id="SSF56935">
    <property type="entry name" value="Porins"/>
    <property type="match status" value="1"/>
</dbReference>
<feature type="domain" description="TonB-dependent receptor plug" evidence="14">
    <location>
        <begin position="68"/>
        <end position="162"/>
    </location>
</feature>
<dbReference type="InterPro" id="IPR000531">
    <property type="entry name" value="Beta-barrel_TonB"/>
</dbReference>
<dbReference type="PROSITE" id="PS52016">
    <property type="entry name" value="TONB_DEPENDENT_REC_3"/>
    <property type="match status" value="1"/>
</dbReference>
<feature type="chain" id="PRO_5037970561" evidence="12">
    <location>
        <begin position="28"/>
        <end position="654"/>
    </location>
</feature>
<dbReference type="EMBL" id="JAFLNF010000001">
    <property type="protein sequence ID" value="MBO0343958.1"/>
    <property type="molecule type" value="Genomic_DNA"/>
</dbReference>
<dbReference type="Gene3D" id="2.40.170.20">
    <property type="entry name" value="TonB-dependent receptor, beta-barrel domain"/>
    <property type="match status" value="1"/>
</dbReference>
<reference evidence="15" key="1">
    <citation type="submission" date="2021-03" db="EMBL/GenBank/DDBJ databases">
        <title>Roseibium sp. CAU 1637 isolated from Incheon.</title>
        <authorList>
            <person name="Kim W."/>
        </authorList>
    </citation>
    <scope>NUCLEOTIDE SEQUENCE</scope>
    <source>
        <strain evidence="15">CAU 1637</strain>
    </source>
</reference>
<keyword evidence="6 11" id="KW-0798">TonB box</keyword>
<evidence type="ECO:0000256" key="4">
    <source>
        <dbReference type="ARBA" id="ARBA00022452"/>
    </source>
</evidence>
<organism evidence="15 16">
    <name type="scientific">Roseibium limicola</name>
    <dbReference type="NCBI Taxonomy" id="2816037"/>
    <lineage>
        <taxon>Bacteria</taxon>
        <taxon>Pseudomonadati</taxon>
        <taxon>Pseudomonadota</taxon>
        <taxon>Alphaproteobacteria</taxon>
        <taxon>Hyphomicrobiales</taxon>
        <taxon>Stappiaceae</taxon>
        <taxon>Roseibium</taxon>
    </lineage>
</organism>
<dbReference type="PANTHER" id="PTHR30069:SF41">
    <property type="entry name" value="HEME_HEMOPEXIN UTILIZATION PROTEIN C"/>
    <property type="match status" value="1"/>
</dbReference>
<dbReference type="PANTHER" id="PTHR30069">
    <property type="entry name" value="TONB-DEPENDENT OUTER MEMBRANE RECEPTOR"/>
    <property type="match status" value="1"/>
</dbReference>
<keyword evidence="4 10" id="KW-1134">Transmembrane beta strand</keyword>
<accession>A0A939J837</accession>
<protein>
    <submittedName>
        <fullName evidence="15">TonB-dependent receptor</fullName>
    </submittedName>
</protein>
<feature type="domain" description="TonB-dependent receptor-like beta-barrel" evidence="13">
    <location>
        <begin position="259"/>
        <end position="618"/>
    </location>
</feature>
<feature type="signal peptide" evidence="12">
    <location>
        <begin position="1"/>
        <end position="27"/>
    </location>
</feature>
<evidence type="ECO:0000256" key="12">
    <source>
        <dbReference type="SAM" id="SignalP"/>
    </source>
</evidence>
<evidence type="ECO:0000256" key="8">
    <source>
        <dbReference type="ARBA" id="ARBA00023170"/>
    </source>
</evidence>
<evidence type="ECO:0000256" key="7">
    <source>
        <dbReference type="ARBA" id="ARBA00023136"/>
    </source>
</evidence>
<evidence type="ECO:0000313" key="16">
    <source>
        <dbReference type="Proteomes" id="UP000664779"/>
    </source>
</evidence>
<gene>
    <name evidence="15" type="ORF">J0X15_01900</name>
</gene>
<dbReference type="InterPro" id="IPR012910">
    <property type="entry name" value="Plug_dom"/>
</dbReference>
<evidence type="ECO:0000256" key="2">
    <source>
        <dbReference type="ARBA" id="ARBA00009810"/>
    </source>
</evidence>
<keyword evidence="3 10" id="KW-0813">Transport</keyword>
<keyword evidence="9 10" id="KW-0998">Cell outer membrane</keyword>
<evidence type="ECO:0000256" key="10">
    <source>
        <dbReference type="PROSITE-ProRule" id="PRU01360"/>
    </source>
</evidence>
<keyword evidence="5 10" id="KW-0812">Transmembrane</keyword>
<evidence type="ECO:0000256" key="1">
    <source>
        <dbReference type="ARBA" id="ARBA00004571"/>
    </source>
</evidence>
<comment type="caution">
    <text evidence="15">The sequence shown here is derived from an EMBL/GenBank/DDBJ whole genome shotgun (WGS) entry which is preliminary data.</text>
</comment>
<keyword evidence="7 10" id="KW-0472">Membrane</keyword>
<dbReference type="Gene3D" id="2.170.130.10">
    <property type="entry name" value="TonB-dependent receptor, plug domain"/>
    <property type="match status" value="1"/>
</dbReference>
<evidence type="ECO:0000256" key="5">
    <source>
        <dbReference type="ARBA" id="ARBA00022692"/>
    </source>
</evidence>
<evidence type="ECO:0000256" key="6">
    <source>
        <dbReference type="ARBA" id="ARBA00023077"/>
    </source>
</evidence>
<dbReference type="AlphaFoldDB" id="A0A939J837"/>
<dbReference type="Pfam" id="PF00593">
    <property type="entry name" value="TonB_dep_Rec_b-barrel"/>
    <property type="match status" value="1"/>
</dbReference>
<evidence type="ECO:0000259" key="13">
    <source>
        <dbReference type="Pfam" id="PF00593"/>
    </source>
</evidence>
<proteinExistence type="inferred from homology"/>
<evidence type="ECO:0000256" key="9">
    <source>
        <dbReference type="ARBA" id="ARBA00023237"/>
    </source>
</evidence>
<evidence type="ECO:0000256" key="3">
    <source>
        <dbReference type="ARBA" id="ARBA00022448"/>
    </source>
</evidence>
<name>A0A939J837_9HYPH</name>
<dbReference type="InterPro" id="IPR037066">
    <property type="entry name" value="Plug_dom_sf"/>
</dbReference>
<evidence type="ECO:0000256" key="11">
    <source>
        <dbReference type="RuleBase" id="RU003357"/>
    </source>
</evidence>
<comment type="subcellular location">
    <subcellularLocation>
        <location evidence="1 10">Cell outer membrane</location>
        <topology evidence="1 10">Multi-pass membrane protein</topology>
    </subcellularLocation>
</comment>
<dbReference type="RefSeq" id="WP_206937787.1">
    <property type="nucleotide sequence ID" value="NZ_JAFLNF010000001.1"/>
</dbReference>
<dbReference type="InterPro" id="IPR039426">
    <property type="entry name" value="TonB-dep_rcpt-like"/>
</dbReference>
<dbReference type="GO" id="GO:0044718">
    <property type="term" value="P:siderophore transmembrane transport"/>
    <property type="evidence" value="ECO:0007669"/>
    <property type="project" value="TreeGrafter"/>
</dbReference>
<keyword evidence="12" id="KW-0732">Signal</keyword>
<evidence type="ECO:0000259" key="14">
    <source>
        <dbReference type="Pfam" id="PF07715"/>
    </source>
</evidence>
<comment type="similarity">
    <text evidence="2 10 11">Belongs to the TonB-dependent receptor family.</text>
</comment>
<keyword evidence="8 15" id="KW-0675">Receptor</keyword>